<dbReference type="OMA" id="GCLRYYL"/>
<name>A0A803LXE7_CHEQI</name>
<dbReference type="PANTHER" id="PTHR12687">
    <property type="entry name" value="NUCLEOLAR COMPLEX 2 AND RAD4-RELATED"/>
    <property type="match status" value="1"/>
</dbReference>
<evidence type="ECO:0000256" key="3">
    <source>
        <dbReference type="ARBA" id="ARBA00023242"/>
    </source>
</evidence>
<feature type="region of interest" description="Disordered" evidence="4">
    <location>
        <begin position="57"/>
        <end position="86"/>
    </location>
</feature>
<evidence type="ECO:0000313" key="5">
    <source>
        <dbReference type="EnsemblPlants" id="AUR62020148-RA:cds"/>
    </source>
</evidence>
<dbReference type="GO" id="GO:0005654">
    <property type="term" value="C:nucleoplasm"/>
    <property type="evidence" value="ECO:0007669"/>
    <property type="project" value="TreeGrafter"/>
</dbReference>
<accession>A0A803LXE7</accession>
<evidence type="ECO:0000256" key="4">
    <source>
        <dbReference type="SAM" id="MobiDB-lite"/>
    </source>
</evidence>
<dbReference type="GO" id="GO:0030690">
    <property type="term" value="C:Noc1p-Noc2p complex"/>
    <property type="evidence" value="ECO:0007669"/>
    <property type="project" value="TreeGrafter"/>
</dbReference>
<reference evidence="5" key="2">
    <citation type="submission" date="2021-03" db="UniProtKB">
        <authorList>
            <consortium name="EnsemblPlants"/>
        </authorList>
    </citation>
    <scope>IDENTIFICATION</scope>
</reference>
<feature type="compositionally biased region" description="Basic and acidic residues" evidence="4">
    <location>
        <begin position="633"/>
        <end position="645"/>
    </location>
</feature>
<protein>
    <recommendedName>
        <fullName evidence="7">Nucleolar complex protein 2 homolog</fullName>
    </recommendedName>
</protein>
<keyword evidence="6" id="KW-1185">Reference proteome</keyword>
<dbReference type="GO" id="GO:0030691">
    <property type="term" value="C:Noc2p-Noc3p complex"/>
    <property type="evidence" value="ECO:0007669"/>
    <property type="project" value="TreeGrafter"/>
</dbReference>
<dbReference type="EnsemblPlants" id="AUR62020148-RA">
    <property type="protein sequence ID" value="AUR62020148-RA:cds"/>
    <property type="gene ID" value="AUR62020148"/>
</dbReference>
<sequence>MGSKKKAKKSQNDVSDEVEAIKEAKEHKKQLEKLKETQPEFYEYLKEVDKELLEFDADDDDVKIGDDDAETDLDDTGVDDEGDLDDSDVEKAVVGSKKGEQSVRAIITMEMVESWCKGIQENEKIAPVRSLLKAFRVACHLAEESDEKSSERLTTMSKAVMNKVMVETLTNMDGILRNLMNLPAYGGKKEKLIEVKSTKNWKKYQHLVKSYLGNTLHALNQMTDAKDISFTLKHLTRSSLFFAAFPAFLRKYVKVALHFWGTGSRELSFASFWFLRTLCVQLGSDCLDECFKGLYKAYVMNCQFVNATKLQHIQFLRQLFVEFMLVDLPTAYQHAFIFIRQLAMILREALNMKTKESFRKVYEWKYINCLELWTVAIRKYGLEPDFKPLAYPLTQIISGVARLVPTARYFPLRMRCVRMLNCIAAATDAFIPVSMLLLDMLEMKELNCPPTGGVGKPADLRTVLKVSKQALKTRSFQEACVSSVIDELGEHLAQWSYSVSFFELSFIPAVRLRNFCKGTKVERFRKDMKELIRQIEANSEFTNKKRATITFLPSDLATSSFLEEEKQSGASPLSKYVATLRQKAQQRNISLTESSVLYGAEPSLSDKMLAESDEEDGGDEGGAIFNSFYLQQKETREKPPEVEKKQKNKKKPKSLQQEAIDEDIVEDLVLSSDEEDEPMDGSPLPEETDEIEMETPKKKKKQKTAADGSVKKVRKLAFLSREEWKADSVDY</sequence>
<dbReference type="Gramene" id="AUR62020148-RA">
    <property type="protein sequence ID" value="AUR62020148-RA:cds"/>
    <property type="gene ID" value="AUR62020148"/>
</dbReference>
<feature type="compositionally biased region" description="Acidic residues" evidence="4">
    <location>
        <begin position="659"/>
        <end position="679"/>
    </location>
</feature>
<comment type="subcellular location">
    <subcellularLocation>
        <location evidence="1">Nucleus</location>
    </subcellularLocation>
</comment>
<dbReference type="InterPro" id="IPR005343">
    <property type="entry name" value="Noc2"/>
</dbReference>
<dbReference type="Proteomes" id="UP000596660">
    <property type="component" value="Unplaced"/>
</dbReference>
<organism evidence="5 6">
    <name type="scientific">Chenopodium quinoa</name>
    <name type="common">Quinoa</name>
    <dbReference type="NCBI Taxonomy" id="63459"/>
    <lineage>
        <taxon>Eukaryota</taxon>
        <taxon>Viridiplantae</taxon>
        <taxon>Streptophyta</taxon>
        <taxon>Embryophyta</taxon>
        <taxon>Tracheophyta</taxon>
        <taxon>Spermatophyta</taxon>
        <taxon>Magnoliopsida</taxon>
        <taxon>eudicotyledons</taxon>
        <taxon>Gunneridae</taxon>
        <taxon>Pentapetalae</taxon>
        <taxon>Caryophyllales</taxon>
        <taxon>Chenopodiaceae</taxon>
        <taxon>Chenopodioideae</taxon>
        <taxon>Atripliceae</taxon>
        <taxon>Chenopodium</taxon>
    </lineage>
</organism>
<dbReference type="Pfam" id="PF03715">
    <property type="entry name" value="Noc2"/>
    <property type="match status" value="1"/>
</dbReference>
<feature type="region of interest" description="Disordered" evidence="4">
    <location>
        <begin position="632"/>
        <end position="710"/>
    </location>
</feature>
<dbReference type="GO" id="GO:0005730">
    <property type="term" value="C:nucleolus"/>
    <property type="evidence" value="ECO:0007669"/>
    <property type="project" value="TreeGrafter"/>
</dbReference>
<evidence type="ECO:0000256" key="2">
    <source>
        <dbReference type="ARBA" id="ARBA00005907"/>
    </source>
</evidence>
<reference evidence="5" key="1">
    <citation type="journal article" date="2017" name="Nature">
        <title>The genome of Chenopodium quinoa.</title>
        <authorList>
            <person name="Jarvis D.E."/>
            <person name="Ho Y.S."/>
            <person name="Lightfoot D.J."/>
            <person name="Schmoeckel S.M."/>
            <person name="Li B."/>
            <person name="Borm T.J.A."/>
            <person name="Ohyanagi H."/>
            <person name="Mineta K."/>
            <person name="Michell C.T."/>
            <person name="Saber N."/>
            <person name="Kharbatia N.M."/>
            <person name="Rupper R.R."/>
            <person name="Sharp A.R."/>
            <person name="Dally N."/>
            <person name="Boughton B.A."/>
            <person name="Woo Y.H."/>
            <person name="Gao G."/>
            <person name="Schijlen E.G.W.M."/>
            <person name="Guo X."/>
            <person name="Momin A.A."/>
            <person name="Negrao S."/>
            <person name="Al-Babili S."/>
            <person name="Gehring C."/>
            <person name="Roessner U."/>
            <person name="Jung C."/>
            <person name="Murphy K."/>
            <person name="Arold S.T."/>
            <person name="Gojobori T."/>
            <person name="van der Linden C.G."/>
            <person name="van Loo E.N."/>
            <person name="Jellen E.N."/>
            <person name="Maughan P.J."/>
            <person name="Tester M."/>
        </authorList>
    </citation>
    <scope>NUCLEOTIDE SEQUENCE [LARGE SCALE GENOMIC DNA]</scope>
    <source>
        <strain evidence="5">cv. PI 614886</strain>
    </source>
</reference>
<evidence type="ECO:0000313" key="6">
    <source>
        <dbReference type="Proteomes" id="UP000596660"/>
    </source>
</evidence>
<dbReference type="AlphaFoldDB" id="A0A803LXE7"/>
<comment type="similarity">
    <text evidence="2">Belongs to the NOC2 family.</text>
</comment>
<evidence type="ECO:0008006" key="7">
    <source>
        <dbReference type="Google" id="ProtNLM"/>
    </source>
</evidence>
<dbReference type="PANTHER" id="PTHR12687:SF4">
    <property type="entry name" value="NUCLEOLAR COMPLEX PROTEIN 2 HOMOLOG"/>
    <property type="match status" value="1"/>
</dbReference>
<evidence type="ECO:0000256" key="1">
    <source>
        <dbReference type="ARBA" id="ARBA00004123"/>
    </source>
</evidence>
<keyword evidence="3" id="KW-0539">Nucleus</keyword>
<dbReference type="GO" id="GO:0042273">
    <property type="term" value="P:ribosomal large subunit biogenesis"/>
    <property type="evidence" value="ECO:0007669"/>
    <property type="project" value="TreeGrafter"/>
</dbReference>
<proteinExistence type="inferred from homology"/>